<dbReference type="NCBIfam" id="NF001133">
    <property type="entry name" value="PRK00142.1-1"/>
    <property type="match status" value="1"/>
</dbReference>
<dbReference type="Pfam" id="PF12368">
    <property type="entry name" value="Rhodanese_C"/>
    <property type="match status" value="1"/>
</dbReference>
<dbReference type="STRING" id="1168289.GCA_000259075_01855"/>
<dbReference type="PROSITE" id="PS50206">
    <property type="entry name" value="RHODANESE_3"/>
    <property type="match status" value="1"/>
</dbReference>
<dbReference type="Pfam" id="PF17773">
    <property type="entry name" value="UPF0176_N"/>
    <property type="match status" value="1"/>
</dbReference>
<dbReference type="InterPro" id="IPR001763">
    <property type="entry name" value="Rhodanese-like_dom"/>
</dbReference>
<dbReference type="EC" id="1.14.-.-" evidence="4"/>
<dbReference type="Pfam" id="PF00581">
    <property type="entry name" value="Rhodanese"/>
    <property type="match status" value="1"/>
</dbReference>
<evidence type="ECO:0000256" key="2">
    <source>
        <dbReference type="ARBA" id="ARBA00023002"/>
    </source>
</evidence>
<evidence type="ECO:0000256" key="4">
    <source>
        <dbReference type="HAMAP-Rule" id="MF_00469"/>
    </source>
</evidence>
<dbReference type="Gene3D" id="3.40.250.10">
    <property type="entry name" value="Rhodanese-like domain"/>
    <property type="match status" value="1"/>
</dbReference>
<keyword evidence="7" id="KW-1185">Reference proteome</keyword>
<dbReference type="SUPFAM" id="SSF52821">
    <property type="entry name" value="Rhodanese/Cell cycle control phosphatase"/>
    <property type="match status" value="1"/>
</dbReference>
<dbReference type="PANTHER" id="PTHR43846:SF1">
    <property type="entry name" value="TRNA URIDINE(34) HYDROXYLASE"/>
    <property type="match status" value="1"/>
</dbReference>
<organism evidence="6 7">
    <name type="scientific">Marinilabilia salmonicolor</name>
    <dbReference type="NCBI Taxonomy" id="989"/>
    <lineage>
        <taxon>Bacteria</taxon>
        <taxon>Pseudomonadati</taxon>
        <taxon>Bacteroidota</taxon>
        <taxon>Bacteroidia</taxon>
        <taxon>Marinilabiliales</taxon>
        <taxon>Marinilabiliaceae</taxon>
        <taxon>Marinilabilia</taxon>
    </lineage>
</organism>
<keyword evidence="2 4" id="KW-0560">Oxidoreductase</keyword>
<sequence>MLLYNRLGPSALKARLQAEKFHRRTVSFYKYVNIENPQEFRDELYIAWDQLQCYGRVYVAHEGINAQMSVPEHFIDAFIAYLEIVPALKNVPLKWAVEDDGKSFLKLVVKVRPKIVADGLKDEVFDVTNVGTRLSPIEFHNLAQQEGVIVVDMRNSYESEVGHFERAICPEVRTFREEVELVVEQLQEQKDKKILLYCTGGVRCEKASAWMRHHGFSDVNQLHGGVIAYTHEIKRAGLPSQFIGKNFVFDDRLGERITEDVISHCHQCGKSCDTHVNCAYDPCHKLVIQCDECAEKYAGCCSEECFREFSQLSQRDSLGQSMSEAEAEAKVEAKVEI</sequence>
<name>A0A2T0XME5_9BACT</name>
<dbReference type="Proteomes" id="UP000252733">
    <property type="component" value="Unassembled WGS sequence"/>
</dbReference>
<protein>
    <recommendedName>
        <fullName evidence="4">tRNA uridine(34) hydroxylase</fullName>
        <ecNumber evidence="4">1.14.-.-</ecNumber>
    </recommendedName>
    <alternativeName>
        <fullName evidence="4">tRNA hydroxylation protein O</fullName>
    </alternativeName>
</protein>
<gene>
    <name evidence="4" type="primary">trhO</name>
    <name evidence="6" type="ORF">DFO77_103218</name>
</gene>
<comment type="caution">
    <text evidence="6">The sequence shown here is derived from an EMBL/GenBank/DDBJ whole genome shotgun (WGS) entry which is preliminary data.</text>
</comment>
<evidence type="ECO:0000259" key="5">
    <source>
        <dbReference type="PROSITE" id="PS50206"/>
    </source>
</evidence>
<comment type="function">
    <text evidence="3">Catalyzes oxygen-dependent 5-hydroxyuridine (ho5U) modification at position 34 in tRNAs, the first step in 5-carboxymethoxyuridine (cmo5U) biosynthesis. May be part of an alternate pathway, which is able to bypass cmo5U biogenesis in a subset of tRNAs under aerobic conditions.</text>
</comment>
<dbReference type="InterPro" id="IPR022111">
    <property type="entry name" value="Rhodanese_C"/>
</dbReference>
<dbReference type="Gene3D" id="3.30.70.100">
    <property type="match status" value="1"/>
</dbReference>
<evidence type="ECO:0000256" key="3">
    <source>
        <dbReference type="ARBA" id="ARBA00045625"/>
    </source>
</evidence>
<evidence type="ECO:0000313" key="6">
    <source>
        <dbReference type="EMBL" id="RCW38746.1"/>
    </source>
</evidence>
<accession>A0A2T0XME5</accession>
<dbReference type="AlphaFoldDB" id="A0A2T0XME5"/>
<dbReference type="OrthoDB" id="9778326at2"/>
<comment type="similarity">
    <text evidence="4">Belongs to the TrhO family.</text>
</comment>
<dbReference type="SMART" id="SM00450">
    <property type="entry name" value="RHOD"/>
    <property type="match status" value="1"/>
</dbReference>
<dbReference type="PANTHER" id="PTHR43846">
    <property type="entry name" value="UPF0176 PROTEIN YCEA"/>
    <property type="match status" value="1"/>
</dbReference>
<dbReference type="EMBL" id="QPIZ01000003">
    <property type="protein sequence ID" value="RCW38746.1"/>
    <property type="molecule type" value="Genomic_DNA"/>
</dbReference>
<dbReference type="InterPro" id="IPR040503">
    <property type="entry name" value="TRHO_N"/>
</dbReference>
<dbReference type="CDD" id="cd01518">
    <property type="entry name" value="RHOD_YceA"/>
    <property type="match status" value="1"/>
</dbReference>
<dbReference type="NCBIfam" id="NF001135">
    <property type="entry name" value="PRK00142.1-3"/>
    <property type="match status" value="1"/>
</dbReference>
<reference evidence="6 7" key="1">
    <citation type="submission" date="2018-07" db="EMBL/GenBank/DDBJ databases">
        <title>Freshwater and sediment microbial communities from various areas in North America, analyzing microbe dynamics in response to fracking.</title>
        <authorList>
            <person name="Lamendella R."/>
        </authorList>
    </citation>
    <scope>NUCLEOTIDE SEQUENCE [LARGE SCALE GENOMIC DNA]</scope>
    <source>
        <strain evidence="6 7">160A</strain>
    </source>
</reference>
<dbReference type="InterPro" id="IPR036873">
    <property type="entry name" value="Rhodanese-like_dom_sf"/>
</dbReference>
<evidence type="ECO:0000313" key="7">
    <source>
        <dbReference type="Proteomes" id="UP000252733"/>
    </source>
</evidence>
<evidence type="ECO:0000256" key="1">
    <source>
        <dbReference type="ARBA" id="ARBA00022694"/>
    </source>
</evidence>
<feature type="domain" description="Rhodanese" evidence="5">
    <location>
        <begin position="144"/>
        <end position="234"/>
    </location>
</feature>
<keyword evidence="1 4" id="KW-0819">tRNA processing</keyword>
<dbReference type="InterPro" id="IPR020936">
    <property type="entry name" value="TrhO"/>
</dbReference>
<proteinExistence type="inferred from homology"/>
<dbReference type="RefSeq" id="WP_106153079.1">
    <property type="nucleotide sequence ID" value="NZ_PVTS01000007.1"/>
</dbReference>
<comment type="catalytic activity">
    <reaction evidence="4">
        <text>uridine(34) in tRNA + AH2 + O2 = 5-hydroxyuridine(34) in tRNA + A + H2O</text>
        <dbReference type="Rhea" id="RHEA:64224"/>
        <dbReference type="Rhea" id="RHEA-COMP:11727"/>
        <dbReference type="Rhea" id="RHEA-COMP:13381"/>
        <dbReference type="ChEBI" id="CHEBI:13193"/>
        <dbReference type="ChEBI" id="CHEBI:15377"/>
        <dbReference type="ChEBI" id="CHEBI:15379"/>
        <dbReference type="ChEBI" id="CHEBI:17499"/>
        <dbReference type="ChEBI" id="CHEBI:65315"/>
        <dbReference type="ChEBI" id="CHEBI:136877"/>
    </reaction>
</comment>
<dbReference type="HAMAP" id="MF_00469">
    <property type="entry name" value="TrhO"/>
    <property type="match status" value="1"/>
</dbReference>
<dbReference type="GO" id="GO:0006400">
    <property type="term" value="P:tRNA modification"/>
    <property type="evidence" value="ECO:0007669"/>
    <property type="project" value="UniProtKB-UniRule"/>
</dbReference>
<dbReference type="GO" id="GO:0016705">
    <property type="term" value="F:oxidoreductase activity, acting on paired donors, with incorporation or reduction of molecular oxygen"/>
    <property type="evidence" value="ECO:0007669"/>
    <property type="project" value="UniProtKB-UniRule"/>
</dbReference>